<dbReference type="Gene3D" id="3.90.226.10">
    <property type="entry name" value="2-enoyl-CoA Hydratase, Chain A, domain 1"/>
    <property type="match status" value="1"/>
</dbReference>
<dbReference type="InterPro" id="IPR023562">
    <property type="entry name" value="ClpP/TepA"/>
</dbReference>
<dbReference type="RefSeq" id="WP_207297857.1">
    <property type="nucleotide sequence ID" value="NZ_CP071448.1"/>
</dbReference>
<evidence type="ECO:0000256" key="5">
    <source>
        <dbReference type="ARBA" id="ARBA00022825"/>
    </source>
</evidence>
<comment type="similarity">
    <text evidence="1 6">Belongs to the peptidase S14 family.</text>
</comment>
<evidence type="ECO:0000256" key="3">
    <source>
        <dbReference type="ARBA" id="ARBA00022670"/>
    </source>
</evidence>
<protein>
    <recommendedName>
        <fullName evidence="6">ATP-dependent Clp protease proteolytic subunit</fullName>
    </recommendedName>
</protein>
<dbReference type="GO" id="GO:0006508">
    <property type="term" value="P:proteolysis"/>
    <property type="evidence" value="ECO:0007669"/>
    <property type="project" value="UniProtKB-KW"/>
</dbReference>
<evidence type="ECO:0000256" key="4">
    <source>
        <dbReference type="ARBA" id="ARBA00022801"/>
    </source>
</evidence>
<accession>A0ABX7QJG1</accession>
<dbReference type="CDD" id="cd07016">
    <property type="entry name" value="S14_ClpP_1"/>
    <property type="match status" value="1"/>
</dbReference>
<dbReference type="SUPFAM" id="SSF52096">
    <property type="entry name" value="ClpP/crotonase"/>
    <property type="match status" value="1"/>
</dbReference>
<dbReference type="InterPro" id="IPR001907">
    <property type="entry name" value="ClpP"/>
</dbReference>
<evidence type="ECO:0000313" key="8">
    <source>
        <dbReference type="EMBL" id="QSW90708.1"/>
    </source>
</evidence>
<gene>
    <name evidence="8" type="ORF">J0383_07830</name>
</gene>
<dbReference type="EMBL" id="CP071448">
    <property type="protein sequence ID" value="QSW90708.1"/>
    <property type="molecule type" value="Genomic_DNA"/>
</dbReference>
<sequence>MQFQFINKQVEVRAHGDINPFDISNSDFTRAVAMAEDKKCNLFIDLHSFGGSVIEGNLIYNTLSNTKVKKLVDITGIAASMATVIMLPADRRRMNDDSFIMLHRPVSYVEGDEDVMLETAKILTSMRGTMAKRYAEISGKTIDEVNALWLNGKDNWMDAAEAKESGLIDEIIVTGRAPISKAEVLANTKNVFEKFTARLAVSEPNTLKETSMKKDLIASLKLEGVTEASSDVEIIEAIKKQRTEQDATIKELQEKAEADKEKNIDDLLEEYVTAEAIKKDQTAAYKEVGKALGIDKMKAMLPVLKKPAQQAVPLAALVKTAPAAGAAAAVNVSADGELPISSETWDALAKKSGELESVKKNRPEVFQALYKAKYGVEPKL</sequence>
<dbReference type="PANTHER" id="PTHR10381:SF70">
    <property type="entry name" value="ATP-DEPENDENT CLP PROTEASE PROTEOLYTIC SUBUNIT"/>
    <property type="match status" value="1"/>
</dbReference>
<feature type="coiled-coil region" evidence="7">
    <location>
        <begin position="235"/>
        <end position="270"/>
    </location>
</feature>
<keyword evidence="9" id="KW-1185">Reference proteome</keyword>
<reference evidence="8 9" key="1">
    <citation type="submission" date="2021-03" db="EMBL/GenBank/DDBJ databases">
        <title>Flavobacterium kribbensis sp. nov, an endophytic bacteria, isolated from soybean.</title>
        <authorList>
            <person name="Lee J."/>
            <person name="Seo J."/>
        </authorList>
    </citation>
    <scope>NUCLEOTIDE SEQUENCE [LARGE SCALE GENOMIC DNA]</scope>
    <source>
        <strain evidence="8 9">BB8</strain>
    </source>
</reference>
<keyword evidence="7" id="KW-0175">Coiled coil</keyword>
<evidence type="ECO:0000313" key="9">
    <source>
        <dbReference type="Proteomes" id="UP000663440"/>
    </source>
</evidence>
<keyword evidence="3 8" id="KW-0645">Protease</keyword>
<dbReference type="InterPro" id="IPR029045">
    <property type="entry name" value="ClpP/crotonase-like_dom_sf"/>
</dbReference>
<evidence type="ECO:0000256" key="1">
    <source>
        <dbReference type="ARBA" id="ARBA00007039"/>
    </source>
</evidence>
<evidence type="ECO:0000256" key="2">
    <source>
        <dbReference type="ARBA" id="ARBA00022490"/>
    </source>
</evidence>
<dbReference type="GO" id="GO:0008233">
    <property type="term" value="F:peptidase activity"/>
    <property type="evidence" value="ECO:0007669"/>
    <property type="project" value="UniProtKB-KW"/>
</dbReference>
<keyword evidence="4" id="KW-0378">Hydrolase</keyword>
<proteinExistence type="inferred from homology"/>
<evidence type="ECO:0000256" key="6">
    <source>
        <dbReference type="RuleBase" id="RU003567"/>
    </source>
</evidence>
<name>A0ABX7QJG1_9FLAO</name>
<dbReference type="PRINTS" id="PR00127">
    <property type="entry name" value="CLPPROTEASEP"/>
</dbReference>
<keyword evidence="2" id="KW-0963">Cytoplasm</keyword>
<keyword evidence="5" id="KW-0720">Serine protease</keyword>
<organism evidence="8 9">
    <name type="scientific">Flavobacterium endoglycinae</name>
    <dbReference type="NCBI Taxonomy" id="2816357"/>
    <lineage>
        <taxon>Bacteria</taxon>
        <taxon>Pseudomonadati</taxon>
        <taxon>Bacteroidota</taxon>
        <taxon>Flavobacteriia</taxon>
        <taxon>Flavobacteriales</taxon>
        <taxon>Flavobacteriaceae</taxon>
        <taxon>Flavobacterium</taxon>
    </lineage>
</organism>
<dbReference type="PANTHER" id="PTHR10381">
    <property type="entry name" value="ATP-DEPENDENT CLP PROTEASE PROTEOLYTIC SUBUNIT"/>
    <property type="match status" value="1"/>
</dbReference>
<dbReference type="Pfam" id="PF00574">
    <property type="entry name" value="CLP_protease"/>
    <property type="match status" value="1"/>
</dbReference>
<evidence type="ECO:0000256" key="7">
    <source>
        <dbReference type="SAM" id="Coils"/>
    </source>
</evidence>
<dbReference type="Proteomes" id="UP000663440">
    <property type="component" value="Chromosome"/>
</dbReference>